<evidence type="ECO:0000313" key="3">
    <source>
        <dbReference type="Proteomes" id="UP000501812"/>
    </source>
</evidence>
<keyword evidence="1" id="KW-1133">Transmembrane helix</keyword>
<dbReference type="Pfam" id="PF06210">
    <property type="entry name" value="DUF1003"/>
    <property type="match status" value="1"/>
</dbReference>
<keyword evidence="3" id="KW-1185">Reference proteome</keyword>
<evidence type="ECO:0000313" key="2">
    <source>
        <dbReference type="EMBL" id="QJE96124.1"/>
    </source>
</evidence>
<gene>
    <name evidence="2" type="ORF">HHL09_10115</name>
</gene>
<dbReference type="InterPro" id="IPR010406">
    <property type="entry name" value="DUF1003"/>
</dbReference>
<dbReference type="PANTHER" id="PTHR41386">
    <property type="entry name" value="INTEGRAL MEMBRANE PROTEIN-RELATED"/>
    <property type="match status" value="1"/>
</dbReference>
<feature type="transmembrane region" description="Helical" evidence="1">
    <location>
        <begin position="145"/>
        <end position="168"/>
    </location>
</feature>
<dbReference type="PANTHER" id="PTHR41386:SF1">
    <property type="entry name" value="MEMBRANE PROTEIN"/>
    <property type="match status" value="1"/>
</dbReference>
<accession>A0A858RHU8</accession>
<dbReference type="EMBL" id="CP051774">
    <property type="protein sequence ID" value="QJE96124.1"/>
    <property type="molecule type" value="Genomic_DNA"/>
</dbReference>
<dbReference type="AlphaFoldDB" id="A0A858RHU8"/>
<dbReference type="RefSeq" id="WP_169454525.1">
    <property type="nucleotide sequence ID" value="NZ_CP051774.1"/>
</dbReference>
<name>A0A858RHU8_9BACT</name>
<protein>
    <submittedName>
        <fullName evidence="2">DUF1003 domain-containing protein</fullName>
    </submittedName>
</protein>
<organism evidence="2 3">
    <name type="scientific">Luteolibacter luteus</name>
    <dbReference type="NCBI Taxonomy" id="2728835"/>
    <lineage>
        <taxon>Bacteria</taxon>
        <taxon>Pseudomonadati</taxon>
        <taxon>Verrucomicrobiota</taxon>
        <taxon>Verrucomicrobiia</taxon>
        <taxon>Verrucomicrobiales</taxon>
        <taxon>Verrucomicrobiaceae</taxon>
        <taxon>Luteolibacter</taxon>
    </lineage>
</organism>
<dbReference type="Proteomes" id="UP000501812">
    <property type="component" value="Chromosome"/>
</dbReference>
<dbReference type="KEGG" id="luo:HHL09_10115"/>
<keyword evidence="1" id="KW-0812">Transmembrane</keyword>
<proteinExistence type="predicted"/>
<reference evidence="2 3" key="1">
    <citation type="submission" date="2020-04" db="EMBL/GenBank/DDBJ databases">
        <title>Luteolibacter sp. G-1-1-1 isolated from soil.</title>
        <authorList>
            <person name="Dahal R.H."/>
        </authorList>
    </citation>
    <scope>NUCLEOTIDE SEQUENCE [LARGE SCALE GENOMIC DNA]</scope>
    <source>
        <strain evidence="2 3">G-1-1-1</strain>
    </source>
</reference>
<keyword evidence="1" id="KW-0472">Membrane</keyword>
<sequence length="238" mass="27190">MKKCAITGQEVPDNAAVPMRVLRPLLHGYIRHRYPELPEDAWISRTALDDLRSGYIETALESEIGEITELEREVIDSLRGRELLTERPQSEDEEDEASTFGERLSDKIADFGGSWAFILIFTGFLVLWISANALQLFGGKAVDPYPFILLNLLLSCVAALQAPIIMMSQNRQETHDRKRAVQDYQINLKAELEIRHLHEKIDHLLLTHSERLMEIQQYQTELLQRILKEEPGQSGAKA</sequence>
<evidence type="ECO:0000256" key="1">
    <source>
        <dbReference type="SAM" id="Phobius"/>
    </source>
</evidence>
<feature type="transmembrane region" description="Helical" evidence="1">
    <location>
        <begin position="113"/>
        <end position="133"/>
    </location>
</feature>